<dbReference type="GO" id="GO:0005737">
    <property type="term" value="C:cytoplasm"/>
    <property type="evidence" value="ECO:0007669"/>
    <property type="project" value="UniProtKB-SubCell"/>
</dbReference>
<keyword evidence="4 7" id="KW-0067">ATP-binding</keyword>
<dbReference type="InterPro" id="IPR012340">
    <property type="entry name" value="NA-bd_OB-fold"/>
</dbReference>
<dbReference type="InterPro" id="IPR004524">
    <property type="entry name" value="Asp-tRNA-ligase_1"/>
</dbReference>
<dbReference type="AlphaFoldDB" id="A0A124G0G7"/>
<feature type="binding site" evidence="7">
    <location>
        <position position="231"/>
    </location>
    <ligand>
        <name>ATP</name>
        <dbReference type="ChEBI" id="CHEBI:30616"/>
    </ligand>
</feature>
<dbReference type="PRINTS" id="PR01042">
    <property type="entry name" value="TRNASYNTHASP"/>
</dbReference>
<dbReference type="EMBL" id="LGGX01000004">
    <property type="protein sequence ID" value="KUK87460.1"/>
    <property type="molecule type" value="Genomic_DNA"/>
</dbReference>
<dbReference type="InterPro" id="IPR004364">
    <property type="entry name" value="Aa-tRNA-synt_II"/>
</dbReference>
<comment type="function">
    <text evidence="7">Aspartyl-tRNA synthetase with relaxed tRNA specificity since it is able to aspartylate not only its cognate tRNA(Asp) but also tRNA(Asn). Reaction proceeds in two steps: L-aspartate is first activated by ATP to form Asp-AMP and then transferred to the acceptor end of tRNA(Asp/Asn).</text>
</comment>
<dbReference type="HAMAP" id="MF_00044">
    <property type="entry name" value="Asp_tRNA_synth_type1"/>
    <property type="match status" value="1"/>
</dbReference>
<dbReference type="InterPro" id="IPR004115">
    <property type="entry name" value="GAD-like_sf"/>
</dbReference>
<dbReference type="GO" id="GO:0005524">
    <property type="term" value="F:ATP binding"/>
    <property type="evidence" value="ECO:0007669"/>
    <property type="project" value="UniProtKB-UniRule"/>
</dbReference>
<dbReference type="Gene3D" id="3.30.1360.30">
    <property type="entry name" value="GAD-like domain"/>
    <property type="match status" value="1"/>
</dbReference>
<feature type="binding site" evidence="7">
    <location>
        <position position="222"/>
    </location>
    <ligand>
        <name>L-aspartate</name>
        <dbReference type="ChEBI" id="CHEBI:29991"/>
    </ligand>
</feature>
<gene>
    <name evidence="7" type="primary">aspS</name>
    <name evidence="9" type="ORF">XE03_0627</name>
</gene>
<dbReference type="NCBIfam" id="NF001750">
    <property type="entry name" value="PRK00476.1"/>
    <property type="match status" value="1"/>
</dbReference>
<dbReference type="SUPFAM" id="SSF55681">
    <property type="entry name" value="Class II aaRS and biotin synthetases"/>
    <property type="match status" value="1"/>
</dbReference>
<dbReference type="PROSITE" id="PS50862">
    <property type="entry name" value="AA_TRNA_LIGASE_II"/>
    <property type="match status" value="1"/>
</dbReference>
<feature type="binding site" evidence="7">
    <location>
        <position position="435"/>
    </location>
    <ligand>
        <name>L-aspartate</name>
        <dbReference type="ChEBI" id="CHEBI:29991"/>
    </ligand>
</feature>
<dbReference type="GO" id="GO:0050560">
    <property type="term" value="F:aspartate-tRNA(Asn) ligase activity"/>
    <property type="evidence" value="ECO:0007669"/>
    <property type="project" value="UniProtKB-EC"/>
</dbReference>
<proteinExistence type="inferred from homology"/>
<comment type="similarity">
    <text evidence="1 7">Belongs to the class-II aminoacyl-tRNA synthetase family. Type 1 subfamily.</text>
</comment>
<comment type="subcellular location">
    <subcellularLocation>
        <location evidence="7">Cytoplasm</location>
    </subcellularLocation>
</comment>
<comment type="catalytic activity">
    <reaction evidence="7">
        <text>tRNA(Asx) + L-aspartate + ATP = L-aspartyl-tRNA(Asx) + AMP + diphosphate</text>
        <dbReference type="Rhea" id="RHEA:18349"/>
        <dbReference type="Rhea" id="RHEA-COMP:9710"/>
        <dbReference type="Rhea" id="RHEA-COMP:9711"/>
        <dbReference type="ChEBI" id="CHEBI:29991"/>
        <dbReference type="ChEBI" id="CHEBI:30616"/>
        <dbReference type="ChEBI" id="CHEBI:33019"/>
        <dbReference type="ChEBI" id="CHEBI:78442"/>
        <dbReference type="ChEBI" id="CHEBI:78516"/>
        <dbReference type="ChEBI" id="CHEBI:456215"/>
        <dbReference type="EC" id="6.1.1.23"/>
    </reaction>
</comment>
<dbReference type="GO" id="GO:0006422">
    <property type="term" value="P:aspartyl-tRNA aminoacylation"/>
    <property type="evidence" value="ECO:0007669"/>
    <property type="project" value="UniProtKB-UniRule"/>
</dbReference>
<evidence type="ECO:0000256" key="3">
    <source>
        <dbReference type="ARBA" id="ARBA00022741"/>
    </source>
</evidence>
<dbReference type="Gene3D" id="3.30.930.10">
    <property type="entry name" value="Bira Bifunctional Protein, Domain 2"/>
    <property type="match status" value="1"/>
</dbReference>
<dbReference type="InterPro" id="IPR002312">
    <property type="entry name" value="Asp/Asn-tRNA-synth_IIb"/>
</dbReference>
<keyword evidence="2 7" id="KW-0436">Ligase</keyword>
<evidence type="ECO:0000256" key="4">
    <source>
        <dbReference type="ARBA" id="ARBA00022840"/>
    </source>
</evidence>
<name>A0A124G0G7_UNCT6</name>
<dbReference type="CDD" id="cd00777">
    <property type="entry name" value="AspRS_core"/>
    <property type="match status" value="1"/>
</dbReference>
<keyword evidence="6 7" id="KW-0030">Aminoacyl-tRNA synthetase</keyword>
<evidence type="ECO:0000256" key="1">
    <source>
        <dbReference type="ARBA" id="ARBA00006303"/>
    </source>
</evidence>
<dbReference type="Gene3D" id="2.40.50.140">
    <property type="entry name" value="Nucleic acid-binding proteins"/>
    <property type="match status" value="1"/>
</dbReference>
<evidence type="ECO:0000259" key="8">
    <source>
        <dbReference type="PROSITE" id="PS50862"/>
    </source>
</evidence>
<evidence type="ECO:0000256" key="2">
    <source>
        <dbReference type="ARBA" id="ARBA00022598"/>
    </source>
</evidence>
<accession>A0A124G0G7</accession>
<dbReference type="Pfam" id="PF02938">
    <property type="entry name" value="GAD"/>
    <property type="match status" value="1"/>
</dbReference>
<evidence type="ECO:0000313" key="9">
    <source>
        <dbReference type="EMBL" id="KUK87460.1"/>
    </source>
</evidence>
<dbReference type="InterPro" id="IPR004365">
    <property type="entry name" value="NA-bd_OB_tRNA"/>
</dbReference>
<dbReference type="GO" id="GO:0004815">
    <property type="term" value="F:aspartate-tRNA ligase activity"/>
    <property type="evidence" value="ECO:0007669"/>
    <property type="project" value="UniProtKB-UniRule"/>
</dbReference>
<evidence type="ECO:0000256" key="5">
    <source>
        <dbReference type="ARBA" id="ARBA00022917"/>
    </source>
</evidence>
<evidence type="ECO:0000256" key="7">
    <source>
        <dbReference type="HAMAP-Rule" id="MF_00044"/>
    </source>
</evidence>
<feature type="site" description="Important for tRNA non-discrimination" evidence="7">
    <location>
        <position position="35"/>
    </location>
</feature>
<feature type="binding site" evidence="7">
    <location>
        <position position="469"/>
    </location>
    <ligand>
        <name>ATP</name>
        <dbReference type="ChEBI" id="CHEBI:30616"/>
    </ligand>
</feature>
<dbReference type="EC" id="6.1.1.23" evidence="7"/>
<sequence>MFSTSLRSTMCGYVDLEFLGKEINLVGWIKRVRDHGNIVFIDLGDRSGIVQVFTDRKELMPLVKGLRSEDVVQIKGVVKKRPDNMVNSDMKTGEIEIDLKEVKIMNRSEVLPFVLDDDIKVGEELRLKYRYLDLRRGCMNETIILRSEIIITIRNFLFEEGFVEIETPIMSKSTPEGARDYLVPSRINKGKFYALVQSPQIYKQLLMVAGFDRYFQIARCFRDEDQRADRQPEFTQLDIEMSFVERDDILSLVENLMRRIFKEIFKTELPIPFKRLTYDEVLEMYGSDKPDLRFDLKIKDYSEIVKKTDFKVFNDSEYTGGILFENELTRKEIDVLNDFIKSTGGSGITYLKLEGSTMSGPVAKYFKENLFNVTKGIILFISGKKKRTLEYLGMLRKKLASMKKLYDENEFNFLWVVDFPLFEYDEEEKRYVTCHHMFTMPKKEHLDIISKEPLKAKADTYDLVCNGVELASGSIRIHDRNIQKEIMKIIGMSESELEEKFGFLLEAFKYGAPPHGGIAPGIDRLVSLLLKKENIRDVIAFPKTLNGIGLMENTPDYVSEKQLKELGIKVVDDEKN</sequence>
<dbReference type="CDD" id="cd04317">
    <property type="entry name" value="EcAspRS_like_N"/>
    <property type="match status" value="1"/>
</dbReference>
<dbReference type="Pfam" id="PF00152">
    <property type="entry name" value="tRNA-synt_2"/>
    <property type="match status" value="1"/>
</dbReference>
<feature type="region of interest" description="Aspartate" evidence="7">
    <location>
        <begin position="200"/>
        <end position="203"/>
    </location>
</feature>
<dbReference type="Pfam" id="PF01336">
    <property type="entry name" value="tRNA_anti-codon"/>
    <property type="match status" value="1"/>
</dbReference>
<dbReference type="PATRIC" id="fig|1635277.3.peg.1631"/>
<comment type="subunit">
    <text evidence="7">Homodimer.</text>
</comment>
<dbReference type="InterPro" id="IPR045864">
    <property type="entry name" value="aa-tRNA-synth_II/BPL/LPL"/>
</dbReference>
<dbReference type="GO" id="GO:0003676">
    <property type="term" value="F:nucleic acid binding"/>
    <property type="evidence" value="ECO:0007669"/>
    <property type="project" value="InterPro"/>
</dbReference>
<feature type="domain" description="Aminoacyl-transfer RNA synthetases class-II family profile" evidence="8">
    <location>
        <begin position="145"/>
        <end position="542"/>
    </location>
</feature>
<dbReference type="NCBIfam" id="TIGR00459">
    <property type="entry name" value="aspS_bact"/>
    <property type="match status" value="1"/>
</dbReference>
<keyword evidence="5 7" id="KW-0648">Protein biosynthesis</keyword>
<reference evidence="10" key="1">
    <citation type="journal article" date="2015" name="MBio">
        <title>Genome-Resolved Metagenomic Analysis Reveals Roles for Candidate Phyla and Other Microbial Community Members in Biogeochemical Transformations in Oil Reservoirs.</title>
        <authorList>
            <person name="Hu P."/>
            <person name="Tom L."/>
            <person name="Singh A."/>
            <person name="Thomas B.C."/>
            <person name="Baker B.J."/>
            <person name="Piceno Y.M."/>
            <person name="Andersen G.L."/>
            <person name="Banfield J.F."/>
        </authorList>
    </citation>
    <scope>NUCLEOTIDE SEQUENCE [LARGE SCALE GENOMIC DNA]</scope>
</reference>
<comment type="caution">
    <text evidence="7">Lacks conserved residue(s) required for the propagation of feature annotation.</text>
</comment>
<dbReference type="PANTHER" id="PTHR22594">
    <property type="entry name" value="ASPARTYL/LYSYL-TRNA SYNTHETASE"/>
    <property type="match status" value="1"/>
</dbReference>
<protein>
    <recommendedName>
        <fullName evidence="7">Aspartate--tRNA(Asp/Asn) ligase</fullName>
        <ecNumber evidence="7">6.1.1.23</ecNumber>
    </recommendedName>
    <alternativeName>
        <fullName evidence="7">Aspartyl-tRNA synthetase</fullName>
        <shortName evidence="7">AspRS</shortName>
    </alternativeName>
    <alternativeName>
        <fullName evidence="7">Non-discriminating aspartyl-tRNA synthetase</fullName>
        <shortName evidence="7">ND-AspRS</shortName>
    </alternativeName>
</protein>
<dbReference type="PANTHER" id="PTHR22594:SF5">
    <property type="entry name" value="ASPARTATE--TRNA LIGASE, MITOCHONDRIAL"/>
    <property type="match status" value="1"/>
</dbReference>
<dbReference type="SUPFAM" id="SSF55261">
    <property type="entry name" value="GAD domain-like"/>
    <property type="match status" value="1"/>
</dbReference>
<dbReference type="Proteomes" id="UP000053467">
    <property type="component" value="Unassembled WGS sequence"/>
</dbReference>
<dbReference type="SUPFAM" id="SSF50249">
    <property type="entry name" value="Nucleic acid-binding proteins"/>
    <property type="match status" value="1"/>
</dbReference>
<dbReference type="InterPro" id="IPR006195">
    <property type="entry name" value="aa-tRNA-synth_II"/>
</dbReference>
<organism evidence="9 10">
    <name type="scientific">candidate division TA06 bacterium 34_109</name>
    <dbReference type="NCBI Taxonomy" id="1635277"/>
    <lineage>
        <taxon>Bacteria</taxon>
        <taxon>Bacteria division TA06</taxon>
    </lineage>
</organism>
<dbReference type="InterPro" id="IPR047089">
    <property type="entry name" value="Asp-tRNA-ligase_1_N"/>
</dbReference>
<feature type="binding site" evidence="7">
    <location>
        <begin position="222"/>
        <end position="224"/>
    </location>
    <ligand>
        <name>ATP</name>
        <dbReference type="ChEBI" id="CHEBI:30616"/>
    </ligand>
</feature>
<dbReference type="InterPro" id="IPR029351">
    <property type="entry name" value="GAD_dom"/>
</dbReference>
<comment type="caution">
    <text evidence="9">The sequence shown here is derived from an EMBL/GenBank/DDBJ whole genome shotgun (WGS) entry which is preliminary data.</text>
</comment>
<dbReference type="InterPro" id="IPR047090">
    <property type="entry name" value="AspRS_core"/>
</dbReference>
<evidence type="ECO:0000313" key="10">
    <source>
        <dbReference type="Proteomes" id="UP000053467"/>
    </source>
</evidence>
<feature type="binding site" evidence="7">
    <location>
        <begin position="521"/>
        <end position="524"/>
    </location>
    <ligand>
        <name>ATP</name>
        <dbReference type="ChEBI" id="CHEBI:30616"/>
    </ligand>
</feature>
<keyword evidence="7" id="KW-0963">Cytoplasm</keyword>
<evidence type="ECO:0000256" key="6">
    <source>
        <dbReference type="ARBA" id="ARBA00023146"/>
    </source>
</evidence>
<feature type="binding site" evidence="7">
    <location>
        <position position="176"/>
    </location>
    <ligand>
        <name>L-aspartate</name>
        <dbReference type="ChEBI" id="CHEBI:29991"/>
    </ligand>
</feature>
<keyword evidence="3 7" id="KW-0547">Nucleotide-binding</keyword>
<feature type="binding site" evidence="7">
    <location>
        <position position="476"/>
    </location>
    <ligand>
        <name>L-aspartate</name>
        <dbReference type="ChEBI" id="CHEBI:29991"/>
    </ligand>
</feature>